<protein>
    <submittedName>
        <fullName evidence="1">LADA_0F06480g1_1</fullName>
    </submittedName>
</protein>
<name>A0A1G4JK41_9SACH</name>
<reference evidence="1 2" key="1">
    <citation type="submission" date="2016-03" db="EMBL/GenBank/DDBJ databases">
        <authorList>
            <person name="Devillers H."/>
        </authorList>
    </citation>
    <scope>NUCLEOTIDE SEQUENCE [LARGE SCALE GENOMIC DNA]</scope>
    <source>
        <strain evidence="1">CBS 10888</strain>
    </source>
</reference>
<accession>A0A1G4JK41</accession>
<dbReference type="GO" id="GO:0005783">
    <property type="term" value="C:endoplasmic reticulum"/>
    <property type="evidence" value="ECO:0007669"/>
    <property type="project" value="EnsemblFungi"/>
</dbReference>
<dbReference type="GO" id="GO:0000321">
    <property type="term" value="P:re-entry into mitotic cell cycle after pheromone arrest"/>
    <property type="evidence" value="ECO:0007669"/>
    <property type="project" value="EnsemblFungi"/>
</dbReference>
<dbReference type="EMBL" id="LT598458">
    <property type="protein sequence ID" value="SCU90799.1"/>
    <property type="molecule type" value="Genomic_DNA"/>
</dbReference>
<dbReference type="AlphaFoldDB" id="A0A1G4JK41"/>
<dbReference type="OrthoDB" id="4067912at2759"/>
<gene>
    <name evidence="1" type="ORF">LADA_0F06480G</name>
</gene>
<organism evidence="1 2">
    <name type="scientific">Lachancea dasiensis</name>
    <dbReference type="NCBI Taxonomy" id="1072105"/>
    <lineage>
        <taxon>Eukaryota</taxon>
        <taxon>Fungi</taxon>
        <taxon>Dikarya</taxon>
        <taxon>Ascomycota</taxon>
        <taxon>Saccharomycotina</taxon>
        <taxon>Saccharomycetes</taxon>
        <taxon>Saccharomycetales</taxon>
        <taxon>Saccharomycetaceae</taxon>
        <taxon>Lachancea</taxon>
    </lineage>
</organism>
<dbReference type="Proteomes" id="UP000190274">
    <property type="component" value="Chromosome F"/>
</dbReference>
<keyword evidence="2" id="KW-1185">Reference proteome</keyword>
<sequence length="194" mass="22687">MTDQQVIFMNPQTENLEYLYSLVRKIAQQMKENKLKRNDLLKEIDVLVKEVNSSQPKSGMRDPNLSVISNFLKQRDIDVEDRRQRSDTTSDPELACLQEQNAILRKMFQEKCCYNNETLALLKVHEEYLAEVVSLLRGDVLSYHQSLVEKCREIYDGRLCLLEDEEFGHYIGGIDNLQELLEISEIFRGLLRLT</sequence>
<evidence type="ECO:0000313" key="1">
    <source>
        <dbReference type="EMBL" id="SCU90799.1"/>
    </source>
</evidence>
<evidence type="ECO:0000313" key="2">
    <source>
        <dbReference type="Proteomes" id="UP000190274"/>
    </source>
</evidence>
<proteinExistence type="predicted"/>
<dbReference type="STRING" id="1266660.A0A1G4JK41"/>